<keyword evidence="3" id="KW-1185">Reference proteome</keyword>
<reference evidence="2 3" key="1">
    <citation type="submission" date="2024-03" db="EMBL/GenBank/DDBJ databases">
        <title>The genome assembly and annotation of the cricket Gryllus longicercus Weissman &amp; Gray.</title>
        <authorList>
            <person name="Szrajer S."/>
            <person name="Gray D."/>
            <person name="Ylla G."/>
        </authorList>
    </citation>
    <scope>NUCLEOTIDE SEQUENCE [LARGE SCALE GENOMIC DNA]</scope>
    <source>
        <strain evidence="2">DAG 2021-001</strain>
        <tissue evidence="2">Whole body minus gut</tissue>
    </source>
</reference>
<dbReference type="AlphaFoldDB" id="A0AAN9V499"/>
<organism evidence="2 3">
    <name type="scientific">Gryllus longicercus</name>
    <dbReference type="NCBI Taxonomy" id="2509291"/>
    <lineage>
        <taxon>Eukaryota</taxon>
        <taxon>Metazoa</taxon>
        <taxon>Ecdysozoa</taxon>
        <taxon>Arthropoda</taxon>
        <taxon>Hexapoda</taxon>
        <taxon>Insecta</taxon>
        <taxon>Pterygota</taxon>
        <taxon>Neoptera</taxon>
        <taxon>Polyneoptera</taxon>
        <taxon>Orthoptera</taxon>
        <taxon>Ensifera</taxon>
        <taxon>Gryllidea</taxon>
        <taxon>Grylloidea</taxon>
        <taxon>Gryllidae</taxon>
        <taxon>Gryllinae</taxon>
        <taxon>Gryllus</taxon>
    </lineage>
</organism>
<dbReference type="CDD" id="cd21451">
    <property type="entry name" value="DLC-like_TCTEX1D"/>
    <property type="match status" value="1"/>
</dbReference>
<dbReference type="PANTHER" id="PTHR21255">
    <property type="entry name" value="T-COMPLEX-ASSOCIATED-TESTIS-EXPRESSED 1/ DYNEIN LIGHT CHAIN"/>
    <property type="match status" value="1"/>
</dbReference>
<evidence type="ECO:0000313" key="2">
    <source>
        <dbReference type="EMBL" id="KAK7790155.1"/>
    </source>
</evidence>
<dbReference type="PANTHER" id="PTHR21255:SF7">
    <property type="entry name" value="DYNEIN LIGHT CHAIN TCTEX-TYPE PROTEIN 2B"/>
    <property type="match status" value="1"/>
</dbReference>
<evidence type="ECO:0000256" key="1">
    <source>
        <dbReference type="ARBA" id="ARBA00005361"/>
    </source>
</evidence>
<dbReference type="GO" id="GO:0005868">
    <property type="term" value="C:cytoplasmic dynein complex"/>
    <property type="evidence" value="ECO:0007669"/>
    <property type="project" value="TreeGrafter"/>
</dbReference>
<comment type="caution">
    <text evidence="2">The sequence shown here is derived from an EMBL/GenBank/DDBJ whole genome shotgun (WGS) entry which is preliminary data.</text>
</comment>
<dbReference type="GO" id="GO:0005737">
    <property type="term" value="C:cytoplasm"/>
    <property type="evidence" value="ECO:0007669"/>
    <property type="project" value="TreeGrafter"/>
</dbReference>
<dbReference type="InterPro" id="IPR005334">
    <property type="entry name" value="Tctex-1-like"/>
</dbReference>
<name>A0AAN9V499_9ORTH</name>
<dbReference type="Gene3D" id="3.30.1140.40">
    <property type="entry name" value="Tctex-1"/>
    <property type="match status" value="1"/>
</dbReference>
<gene>
    <name evidence="2" type="ORF">R5R35_002626</name>
</gene>
<proteinExistence type="inferred from homology"/>
<sequence length="153" mass="16945">MQQPPGPGPSAPPAPAASACLTAAAAAAAWQGPQPPRLQNTFRLESQRPFRPERVTQLLEEVVTAELQGRAYDADECARRAVSLAGDIRARVKALDYDRYKYIVKVDIGQKLDQGVCGMATFLWDADRDNYAYFTYENMTLFACATVFAIYYD</sequence>
<dbReference type="GO" id="GO:0007018">
    <property type="term" value="P:microtubule-based movement"/>
    <property type="evidence" value="ECO:0007669"/>
    <property type="project" value="TreeGrafter"/>
</dbReference>
<dbReference type="Proteomes" id="UP001378592">
    <property type="component" value="Unassembled WGS sequence"/>
</dbReference>
<comment type="similarity">
    <text evidence="1">Belongs to the dynein light chain Tctex-type family.</text>
</comment>
<dbReference type="EMBL" id="JAZDUA010000658">
    <property type="protein sequence ID" value="KAK7790155.1"/>
    <property type="molecule type" value="Genomic_DNA"/>
</dbReference>
<protein>
    <submittedName>
        <fullName evidence="2">Uncharacterized protein</fullName>
    </submittedName>
</protein>
<accession>A0AAN9V499</accession>
<dbReference type="InterPro" id="IPR038586">
    <property type="entry name" value="Tctex-1-like_sf"/>
</dbReference>
<evidence type="ECO:0000313" key="3">
    <source>
        <dbReference type="Proteomes" id="UP001378592"/>
    </source>
</evidence>
<dbReference type="Pfam" id="PF03645">
    <property type="entry name" value="Tctex-1"/>
    <property type="match status" value="1"/>
</dbReference>
<dbReference type="GO" id="GO:0045505">
    <property type="term" value="F:dynein intermediate chain binding"/>
    <property type="evidence" value="ECO:0007669"/>
    <property type="project" value="TreeGrafter"/>
</dbReference>